<evidence type="ECO:0000313" key="2">
    <source>
        <dbReference type="EMBL" id="RAO37470.1"/>
    </source>
</evidence>
<dbReference type="PANTHER" id="PTHR10229">
    <property type="entry name" value="GTP-BINDING PROTEIN HFLX"/>
    <property type="match status" value="1"/>
</dbReference>
<name>A0A328NZR3_9ACTN</name>
<sequence length="146" mass="15563">MGVRGPGEMRLETQRRTLRQRATRLRRNASELARRRERTRARRARNQVPSVSITGYTNAGKSALVDASAPDALGQITTVHGVLHEIGGGGQPGVDRLGEGILAQVHVAGMLNLVGEGVFLREAAAVGGVAVVVLNLRMHAAVTCIR</sequence>
<dbReference type="PANTHER" id="PTHR10229:SF0">
    <property type="entry name" value="GTP-BINDING PROTEIN 6-RELATED"/>
    <property type="match status" value="1"/>
</dbReference>
<organism evidence="2 3">
    <name type="scientific">Micromonospora saelicesensis</name>
    <dbReference type="NCBI Taxonomy" id="285676"/>
    <lineage>
        <taxon>Bacteria</taxon>
        <taxon>Bacillati</taxon>
        <taxon>Actinomycetota</taxon>
        <taxon>Actinomycetes</taxon>
        <taxon>Micromonosporales</taxon>
        <taxon>Micromonosporaceae</taxon>
        <taxon>Micromonospora</taxon>
    </lineage>
</organism>
<accession>A0A328NZR3</accession>
<dbReference type="EMBL" id="PYAG01000005">
    <property type="protein sequence ID" value="RAO37470.1"/>
    <property type="molecule type" value="Genomic_DNA"/>
</dbReference>
<feature type="coiled-coil region" evidence="1">
    <location>
        <begin position="8"/>
        <end position="42"/>
    </location>
</feature>
<dbReference type="AlphaFoldDB" id="A0A328NZR3"/>
<dbReference type="GO" id="GO:0005737">
    <property type="term" value="C:cytoplasm"/>
    <property type="evidence" value="ECO:0007669"/>
    <property type="project" value="TreeGrafter"/>
</dbReference>
<dbReference type="GO" id="GO:0005525">
    <property type="term" value="F:GTP binding"/>
    <property type="evidence" value="ECO:0007669"/>
    <property type="project" value="InterPro"/>
</dbReference>
<protein>
    <submittedName>
        <fullName evidence="2">GTPase HflX</fullName>
    </submittedName>
</protein>
<comment type="caution">
    <text evidence="2">The sequence shown here is derived from an EMBL/GenBank/DDBJ whole genome shotgun (WGS) entry which is preliminary data.</text>
</comment>
<keyword evidence="1" id="KW-0175">Coiled coil</keyword>
<evidence type="ECO:0000313" key="3">
    <source>
        <dbReference type="Proteomes" id="UP000249419"/>
    </source>
</evidence>
<dbReference type="Gene3D" id="6.10.250.2860">
    <property type="match status" value="1"/>
</dbReference>
<dbReference type="GO" id="GO:0043022">
    <property type="term" value="F:ribosome binding"/>
    <property type="evidence" value="ECO:0007669"/>
    <property type="project" value="TreeGrafter"/>
</dbReference>
<dbReference type="InterPro" id="IPR016496">
    <property type="entry name" value="GTPase_HflX"/>
</dbReference>
<reference evidence="2 3" key="1">
    <citation type="submission" date="2018-03" db="EMBL/GenBank/DDBJ databases">
        <title>Defining the species Micromonospora saelicesensis and Micromonospora noduli under the framework of genomics.</title>
        <authorList>
            <person name="Riesco R."/>
            <person name="Trujillo M.E."/>
        </authorList>
    </citation>
    <scope>NUCLEOTIDE SEQUENCE [LARGE SCALE GENOMIC DNA]</scope>
    <source>
        <strain evidence="2 3">PSN13</strain>
    </source>
</reference>
<gene>
    <name evidence="2" type="ORF">PSN13_01452</name>
</gene>
<evidence type="ECO:0000256" key="1">
    <source>
        <dbReference type="SAM" id="Coils"/>
    </source>
</evidence>
<dbReference type="Proteomes" id="UP000249419">
    <property type="component" value="Unassembled WGS sequence"/>
</dbReference>
<proteinExistence type="predicted"/>